<name>A0A839E1L7_9PSEU</name>
<dbReference type="AlphaFoldDB" id="A0A839E1L7"/>
<protein>
    <recommendedName>
        <fullName evidence="3">DUF1772 domain-containing protein</fullName>
    </recommendedName>
</protein>
<evidence type="ECO:0008006" key="3">
    <source>
        <dbReference type="Google" id="ProtNLM"/>
    </source>
</evidence>
<proteinExistence type="predicted"/>
<reference evidence="1 2" key="1">
    <citation type="submission" date="2020-07" db="EMBL/GenBank/DDBJ databases">
        <title>Sequencing the genomes of 1000 actinobacteria strains.</title>
        <authorList>
            <person name="Klenk H.-P."/>
        </authorList>
    </citation>
    <scope>NUCLEOTIDE SEQUENCE [LARGE SCALE GENOMIC DNA]</scope>
    <source>
        <strain evidence="1 2">DSM 45975</strain>
    </source>
</reference>
<gene>
    <name evidence="1" type="ORF">FHX42_002195</name>
</gene>
<dbReference type="EMBL" id="JACGWZ010000002">
    <property type="protein sequence ID" value="MBA8824848.1"/>
    <property type="molecule type" value="Genomic_DNA"/>
</dbReference>
<dbReference type="RefSeq" id="WP_220480114.1">
    <property type="nucleotide sequence ID" value="NZ_JACGWZ010000002.1"/>
</dbReference>
<comment type="caution">
    <text evidence="1">The sequence shown here is derived from an EMBL/GenBank/DDBJ whole genome shotgun (WGS) entry which is preliminary data.</text>
</comment>
<dbReference type="Proteomes" id="UP000569329">
    <property type="component" value="Unassembled WGS sequence"/>
</dbReference>
<sequence>MARFGRTAWFFGNVYEGLVGMPQLLADAREQRAPRLAGPGSPVRYYAPVAPLAFGATAVTLVQSWQSGGDRRLITTTSVSMALAAALSTYLVRSVNLYLLASDEPLSEHDRHRLIVTWHRTNAVRLVALAVASASLSRIASKQSGSPLRSGKGDGLLAASS</sequence>
<keyword evidence="2" id="KW-1185">Reference proteome</keyword>
<organism evidence="1 2">
    <name type="scientific">Halosaccharopolyspora lacisalsi</name>
    <dbReference type="NCBI Taxonomy" id="1000566"/>
    <lineage>
        <taxon>Bacteria</taxon>
        <taxon>Bacillati</taxon>
        <taxon>Actinomycetota</taxon>
        <taxon>Actinomycetes</taxon>
        <taxon>Pseudonocardiales</taxon>
        <taxon>Pseudonocardiaceae</taxon>
        <taxon>Halosaccharopolyspora</taxon>
    </lineage>
</organism>
<evidence type="ECO:0000313" key="1">
    <source>
        <dbReference type="EMBL" id="MBA8824848.1"/>
    </source>
</evidence>
<evidence type="ECO:0000313" key="2">
    <source>
        <dbReference type="Proteomes" id="UP000569329"/>
    </source>
</evidence>
<accession>A0A839E1L7</accession>